<accession>A0A4Y9M8B2</accession>
<keyword evidence="2" id="KW-0520">NAD</keyword>
<dbReference type="GO" id="GO:0016616">
    <property type="term" value="F:oxidoreductase activity, acting on the CH-OH group of donors, NAD or NADP as acceptor"/>
    <property type="evidence" value="ECO:0007669"/>
    <property type="project" value="InterPro"/>
</dbReference>
<comment type="similarity">
    <text evidence="3">Belongs to the D-isomer specific 2-hydroxyacid dehydrogenase family.</text>
</comment>
<keyword evidence="7" id="KW-1185">Reference proteome</keyword>
<dbReference type="RefSeq" id="WP_135172985.1">
    <property type="nucleotide sequence ID" value="NZ_SPQT01000001.1"/>
</dbReference>
<dbReference type="InterPro" id="IPR036291">
    <property type="entry name" value="NAD(P)-bd_dom_sf"/>
</dbReference>
<dbReference type="CDD" id="cd05300">
    <property type="entry name" value="2-Hacid_dh_1"/>
    <property type="match status" value="1"/>
</dbReference>
<dbReference type="EMBL" id="SPQT01000001">
    <property type="protein sequence ID" value="TFV51243.1"/>
    <property type="molecule type" value="Genomic_DNA"/>
</dbReference>
<dbReference type="Pfam" id="PF02826">
    <property type="entry name" value="2-Hacid_dh_C"/>
    <property type="match status" value="1"/>
</dbReference>
<comment type="caution">
    <text evidence="6">The sequence shown here is derived from an EMBL/GenBank/DDBJ whole genome shotgun (WGS) entry which is preliminary data.</text>
</comment>
<dbReference type="PANTHER" id="PTHR43333:SF1">
    <property type="entry name" value="D-ISOMER SPECIFIC 2-HYDROXYACID DEHYDROGENASE NAD-BINDING DOMAIN-CONTAINING PROTEIN"/>
    <property type="match status" value="1"/>
</dbReference>
<dbReference type="OrthoDB" id="9793626at2"/>
<dbReference type="GO" id="GO:0051287">
    <property type="term" value="F:NAD binding"/>
    <property type="evidence" value="ECO:0007669"/>
    <property type="project" value="InterPro"/>
</dbReference>
<proteinExistence type="inferred from homology"/>
<dbReference type="AlphaFoldDB" id="A0A4Y9M8B2"/>
<dbReference type="SUPFAM" id="SSF51735">
    <property type="entry name" value="NAD(P)-binding Rossmann-fold domains"/>
    <property type="match status" value="1"/>
</dbReference>
<dbReference type="SUPFAM" id="SSF52283">
    <property type="entry name" value="Formate/glycerate dehydrogenase catalytic domain-like"/>
    <property type="match status" value="1"/>
</dbReference>
<evidence type="ECO:0000256" key="1">
    <source>
        <dbReference type="ARBA" id="ARBA00023002"/>
    </source>
</evidence>
<keyword evidence="1 3" id="KW-0560">Oxidoreductase</keyword>
<dbReference type="PANTHER" id="PTHR43333">
    <property type="entry name" value="2-HACID_DH_C DOMAIN-CONTAINING PROTEIN"/>
    <property type="match status" value="1"/>
</dbReference>
<sequence length="307" mass="33338">MRFEVFDGRRLATREQLADVELAFLSVDYMGASSNPAANPALASFLDALANAPRLRWLQVCSAGVDRPEFQQLMARAVQITTSTGANARAVAHTALAAALAFAREVPLWVEAKAAHKWMPRRGIDSPRDFDGSRAVVVGLGQIGREIARLCRAFGMHVTGVRRQSAPIAECDEIVSLDQLALALPRTDWLFLACPLTEQTRGLVDGAMLDRLPVHVRVINVARGSVVVEADLARALREGTIAGAYSDVFSVEPLPADSPLWDAPNFLLSAHSAGLSQGFEARTGAIFLHNLERWVRREPLCNPAIAQ</sequence>
<dbReference type="Gene3D" id="3.40.50.720">
    <property type="entry name" value="NAD(P)-binding Rossmann-like Domain"/>
    <property type="match status" value="2"/>
</dbReference>
<evidence type="ECO:0000313" key="6">
    <source>
        <dbReference type="EMBL" id="TFV51243.1"/>
    </source>
</evidence>
<evidence type="ECO:0000259" key="4">
    <source>
        <dbReference type="Pfam" id="PF00389"/>
    </source>
</evidence>
<evidence type="ECO:0000313" key="7">
    <source>
        <dbReference type="Proteomes" id="UP000297966"/>
    </source>
</evidence>
<evidence type="ECO:0000256" key="2">
    <source>
        <dbReference type="ARBA" id="ARBA00023027"/>
    </source>
</evidence>
<dbReference type="Pfam" id="PF00389">
    <property type="entry name" value="2-Hacid_dh"/>
    <property type="match status" value="1"/>
</dbReference>
<evidence type="ECO:0000256" key="3">
    <source>
        <dbReference type="RuleBase" id="RU003719"/>
    </source>
</evidence>
<evidence type="ECO:0000259" key="5">
    <source>
        <dbReference type="Pfam" id="PF02826"/>
    </source>
</evidence>
<name>A0A4Y9M8B2_9BRAD</name>
<feature type="domain" description="D-isomer specific 2-hydroxyacid dehydrogenase catalytic" evidence="4">
    <location>
        <begin position="47"/>
        <end position="302"/>
    </location>
</feature>
<feature type="domain" description="D-isomer specific 2-hydroxyacid dehydrogenase NAD-binding" evidence="5">
    <location>
        <begin position="97"/>
        <end position="273"/>
    </location>
</feature>
<organism evidence="6 7">
    <name type="scientific">Bradyrhizobium niftali</name>
    <dbReference type="NCBI Taxonomy" id="2560055"/>
    <lineage>
        <taxon>Bacteria</taxon>
        <taxon>Pseudomonadati</taxon>
        <taxon>Pseudomonadota</taxon>
        <taxon>Alphaproteobacteria</taxon>
        <taxon>Hyphomicrobiales</taxon>
        <taxon>Nitrobacteraceae</taxon>
        <taxon>Bradyrhizobium</taxon>
    </lineage>
</organism>
<reference evidence="6 7" key="1">
    <citation type="submission" date="2019-03" db="EMBL/GenBank/DDBJ databases">
        <title>Bradyrhizobium diversity isolated from nodules of Chamaecrista fasciculata.</title>
        <authorList>
            <person name="Klepa M.S."/>
            <person name="Urquiaga M.O."/>
            <person name="Hungria M."/>
            <person name="Delamuta J.R."/>
        </authorList>
    </citation>
    <scope>NUCLEOTIDE SEQUENCE [LARGE SCALE GENOMIC DNA]</scope>
    <source>
        <strain evidence="6 7">CNPSo 3448</strain>
    </source>
</reference>
<gene>
    <name evidence="6" type="ORF">E4K65_03995</name>
</gene>
<protein>
    <submittedName>
        <fullName evidence="6">D-2-hydroxyacid dehydrogenase</fullName>
    </submittedName>
</protein>
<dbReference type="InterPro" id="IPR006140">
    <property type="entry name" value="D-isomer_DH_NAD-bd"/>
</dbReference>
<dbReference type="InterPro" id="IPR006139">
    <property type="entry name" value="D-isomer_2_OHA_DH_cat_dom"/>
</dbReference>
<dbReference type="Proteomes" id="UP000297966">
    <property type="component" value="Unassembled WGS sequence"/>
</dbReference>